<sequence>MRKARRARWPRPLLLSLLIGAGLAAAQITGTPADTPPAISNLPAQPTFSTLKLAGKEVQSADLFGAEYASQVTLSELLDVKRDGNYVRVSGLGHVLLLPLDEDQVRATTDFNTVQLDAERVKARTATWVNGNIYLPLDTLARGLGATYRKGQFTLATRTLQNVSSRAGKDTDRLVLDLNREVTVKDELKGTVLRIILKGTKGQTQRYTTRGAFIPYADVKQEGDNTVVSFTLPQNSGYRVFPVVRQGGTRIVVDVGPGIPNDTPVLMERLAKPLIVLDPARVEAFGKDVTLEVARRSAELLTKAGWQVKLTRERGSALTLNEKLQLARESDVYLALDLGRFPKTTRGGVTVYENTGRSPAKYVNALRNGTDSPPYGSLAVGDMGGTRRLSELLRGELKGSGVNARQESVTRMITLSETAQAALLLELGWAGNAQDRANLGTEARVQALSVSVARSIATYLTARANNSSQVASTGVGSTP</sequence>
<dbReference type="Proteomes" id="UP001595748">
    <property type="component" value="Unassembled WGS sequence"/>
</dbReference>
<dbReference type="InterPro" id="IPR002508">
    <property type="entry name" value="MurNAc-LAA_cat"/>
</dbReference>
<protein>
    <submittedName>
        <fullName evidence="4">N-acetylmuramoyl-L-alanine amidase</fullName>
    </submittedName>
</protein>
<dbReference type="Pfam" id="PF01520">
    <property type="entry name" value="Amidase_3"/>
    <property type="match status" value="1"/>
</dbReference>
<accession>A0ABV8A5U4</accession>
<dbReference type="EMBL" id="JBHRZF010000119">
    <property type="protein sequence ID" value="MFC3861054.1"/>
    <property type="molecule type" value="Genomic_DNA"/>
</dbReference>
<reference evidence="5" key="1">
    <citation type="journal article" date="2019" name="Int. J. Syst. Evol. Microbiol.">
        <title>The Global Catalogue of Microorganisms (GCM) 10K type strain sequencing project: providing services to taxonomists for standard genome sequencing and annotation.</title>
        <authorList>
            <consortium name="The Broad Institute Genomics Platform"/>
            <consortium name="The Broad Institute Genome Sequencing Center for Infectious Disease"/>
            <person name="Wu L."/>
            <person name="Ma J."/>
        </authorList>
    </citation>
    <scope>NUCLEOTIDE SEQUENCE [LARGE SCALE GENOMIC DNA]</scope>
    <source>
        <strain evidence="5">CCTCC AB 2013263</strain>
    </source>
</reference>
<name>A0ABV8A5U4_9DEIO</name>
<evidence type="ECO:0000259" key="3">
    <source>
        <dbReference type="Pfam" id="PF01520"/>
    </source>
</evidence>
<keyword evidence="2" id="KW-0732">Signal</keyword>
<dbReference type="InterPro" id="IPR050695">
    <property type="entry name" value="N-acetylmuramoyl_amidase_3"/>
</dbReference>
<feature type="domain" description="MurNAc-LAA" evidence="3">
    <location>
        <begin position="287"/>
        <end position="457"/>
    </location>
</feature>
<feature type="chain" id="PRO_5046870708" evidence="2">
    <location>
        <begin position="27"/>
        <end position="479"/>
    </location>
</feature>
<organism evidence="4 5">
    <name type="scientific">Deinococcus antarcticus</name>
    <dbReference type="NCBI Taxonomy" id="1298767"/>
    <lineage>
        <taxon>Bacteria</taxon>
        <taxon>Thermotogati</taxon>
        <taxon>Deinococcota</taxon>
        <taxon>Deinococci</taxon>
        <taxon>Deinococcales</taxon>
        <taxon>Deinococcaceae</taxon>
        <taxon>Deinococcus</taxon>
    </lineage>
</organism>
<keyword evidence="5" id="KW-1185">Reference proteome</keyword>
<evidence type="ECO:0000256" key="2">
    <source>
        <dbReference type="SAM" id="SignalP"/>
    </source>
</evidence>
<feature type="signal peptide" evidence="2">
    <location>
        <begin position="1"/>
        <end position="26"/>
    </location>
</feature>
<proteinExistence type="predicted"/>
<gene>
    <name evidence="4" type="ORF">ACFOPQ_09805</name>
</gene>
<dbReference type="PANTHER" id="PTHR30404:SF0">
    <property type="entry name" value="N-ACETYLMURAMOYL-L-ALANINE AMIDASE AMIC"/>
    <property type="match status" value="1"/>
</dbReference>
<evidence type="ECO:0000256" key="1">
    <source>
        <dbReference type="ARBA" id="ARBA00022801"/>
    </source>
</evidence>
<dbReference type="RefSeq" id="WP_380077574.1">
    <property type="nucleotide sequence ID" value="NZ_JBHRZF010000119.1"/>
</dbReference>
<dbReference type="SUPFAM" id="SSF53187">
    <property type="entry name" value="Zn-dependent exopeptidases"/>
    <property type="match status" value="1"/>
</dbReference>
<comment type="caution">
    <text evidence="4">The sequence shown here is derived from an EMBL/GenBank/DDBJ whole genome shotgun (WGS) entry which is preliminary data.</text>
</comment>
<keyword evidence="1" id="KW-0378">Hydrolase</keyword>
<dbReference type="PANTHER" id="PTHR30404">
    <property type="entry name" value="N-ACETYLMURAMOYL-L-ALANINE AMIDASE"/>
    <property type="match status" value="1"/>
</dbReference>
<evidence type="ECO:0000313" key="4">
    <source>
        <dbReference type="EMBL" id="MFC3861054.1"/>
    </source>
</evidence>
<evidence type="ECO:0000313" key="5">
    <source>
        <dbReference type="Proteomes" id="UP001595748"/>
    </source>
</evidence>
<dbReference type="Gene3D" id="3.40.630.40">
    <property type="entry name" value="Zn-dependent exopeptidases"/>
    <property type="match status" value="1"/>
</dbReference>